<evidence type="ECO:0000313" key="6">
    <source>
        <dbReference type="Proteomes" id="UP000032076"/>
    </source>
</evidence>
<dbReference type="InterPro" id="IPR017853">
    <property type="entry name" value="GH"/>
</dbReference>
<dbReference type="Pfam" id="PF21365">
    <property type="entry name" value="Glyco_hydro_31_3rd"/>
    <property type="match status" value="1"/>
</dbReference>
<name>A0ABD4A7B1_9BACI</name>
<dbReference type="SUPFAM" id="SSF51445">
    <property type="entry name" value="(Trans)glycosidases"/>
    <property type="match status" value="1"/>
</dbReference>
<comment type="caution">
    <text evidence="5">The sequence shown here is derived from an EMBL/GenBank/DDBJ whole genome shotgun (WGS) entry which is preliminary data.</text>
</comment>
<evidence type="ECO:0000313" key="5">
    <source>
        <dbReference type="EMBL" id="KIO72768.1"/>
    </source>
</evidence>
<dbReference type="EC" id="3.2.1.20" evidence="5"/>
<organism evidence="5 6">
    <name type="scientific">Caldibacillus thermoamylovorans</name>
    <dbReference type="NCBI Taxonomy" id="35841"/>
    <lineage>
        <taxon>Bacteria</taxon>
        <taxon>Bacillati</taxon>
        <taxon>Bacillota</taxon>
        <taxon>Bacilli</taxon>
        <taxon>Bacillales</taxon>
        <taxon>Bacillaceae</taxon>
        <taxon>Caldibacillus</taxon>
    </lineage>
</organism>
<gene>
    <name evidence="5" type="ORF">B4167_2710</name>
</gene>
<keyword evidence="2 5" id="KW-0378">Hydrolase</keyword>
<evidence type="ECO:0000259" key="3">
    <source>
        <dbReference type="Pfam" id="PF01055"/>
    </source>
</evidence>
<evidence type="ECO:0000259" key="4">
    <source>
        <dbReference type="Pfam" id="PF21365"/>
    </source>
</evidence>
<dbReference type="EMBL" id="JXLU01000081">
    <property type="protein sequence ID" value="KIO72768.1"/>
    <property type="molecule type" value="Genomic_DNA"/>
</dbReference>
<sequence>MKNKPNDKNIIQGEKYRFTLITDNLIRLEYAETGEFEDSATQIVINRDFGEVNYELIEDEGELKIITNAFQLYYDKSEKFSSSSLFIDVRYNFAVYGNRWHYGETPETLKGTARTLDESNGAVELEEGIIGKNGFALLDDSNSFLIDENNNLVERKNNEIDLYFFAYGRDYKLALKDFYRLTGETPLLPRYALGNWWSRYWKYSEQEYMDLIKKFKEEKIPLSVSVIDMDWHITDIPHRFGSGWTGYTWNRDLFPDPKRFLSWLHEQGLVVTLNVHPADGIRAFEEQYPVVAEKLGLNVEIEEPAKFDLMNEKFRKVYFEDVHHPLEKDGVDFWWIDWQQGKESGTKGLDPLWLLNHYHYTDIQKSKKNGIILSRYAGPGSHRYPIGFSGDSIISWESLDFQPYFTSTASNIGYSWWSHDIGGHMKGIRDEELSLRWVQFGVFSPINRLHSSSSAFTSKEPWCFNDIVKKSMIKYLQLRHALLPYLYTMNVFTHEEGLPLILPMYYNYPLVEEAYEAKNQYFFGTEMFVAPITSKSDPILKSSSVKVYFPDGNWYDIFTNFRYKGETVLKVYRDQTEMPVFAKEGAIIPMDAYPTQTKAMELPETIEWLVYPGQSNEFELIEDVANKRVKTKFTLDYQSKKIKVETTGNREILPKNRKHKIRLNATNPVSIDPINISKIDIEPFNSQNNSQSFLVFGKDDLPIELNIKGFSAIKSQDIKDELFSRLYKAEIEITLKDYLWGIIQKGIPDLQFISIINELENIGLSKSLFELMYVKMN</sequence>
<dbReference type="Gene3D" id="3.20.20.80">
    <property type="entry name" value="Glycosidases"/>
    <property type="match status" value="1"/>
</dbReference>
<protein>
    <submittedName>
        <fullName evidence="5">Maltodextrin glucosidase</fullName>
        <ecNumber evidence="5">3.2.1.20</ecNumber>
    </submittedName>
</protein>
<accession>A0ABD4A7B1</accession>
<dbReference type="Gene3D" id="2.60.40.1180">
    <property type="entry name" value="Golgi alpha-mannosidase II"/>
    <property type="match status" value="2"/>
</dbReference>
<dbReference type="PANTHER" id="PTHR22762">
    <property type="entry name" value="ALPHA-GLUCOSIDASE"/>
    <property type="match status" value="1"/>
</dbReference>
<dbReference type="CDD" id="cd06595">
    <property type="entry name" value="GH31_u1"/>
    <property type="match status" value="1"/>
</dbReference>
<reference evidence="5 6" key="1">
    <citation type="submission" date="2015-01" db="EMBL/GenBank/DDBJ databases">
        <title>Draft Genome Sequences of Four Bacillus thermoamylovorans Strains, Isolated From Food Products.</title>
        <authorList>
            <person name="Krawcyk A.O."/>
            <person name="Berendsen E.M."/>
            <person name="Eijlander R.T."/>
            <person name="de Jong A."/>
            <person name="Wells-Bennik M."/>
            <person name="Kuipers O.P."/>
        </authorList>
    </citation>
    <scope>NUCLEOTIDE SEQUENCE [LARGE SCALE GENOMIC DNA]</scope>
    <source>
        <strain evidence="5 6">B4167</strain>
    </source>
</reference>
<dbReference type="PANTHER" id="PTHR22762:SF89">
    <property type="entry name" value="ALPHA-XYLOSIDASE"/>
    <property type="match status" value="1"/>
</dbReference>
<dbReference type="GO" id="GO:0004558">
    <property type="term" value="F:alpha-1,4-glucosidase activity"/>
    <property type="evidence" value="ECO:0007669"/>
    <property type="project" value="UniProtKB-EC"/>
</dbReference>
<dbReference type="Pfam" id="PF01055">
    <property type="entry name" value="Glyco_hydro_31_2nd"/>
    <property type="match status" value="1"/>
</dbReference>
<feature type="domain" description="Glycosyl hydrolase family 31 C-terminal" evidence="4">
    <location>
        <begin position="497"/>
        <end position="588"/>
    </location>
</feature>
<evidence type="ECO:0000256" key="2">
    <source>
        <dbReference type="RuleBase" id="RU361185"/>
    </source>
</evidence>
<dbReference type="InterPro" id="IPR000322">
    <property type="entry name" value="Glyco_hydro_31_TIM"/>
</dbReference>
<dbReference type="InterPro" id="IPR013780">
    <property type="entry name" value="Glyco_hydro_b"/>
</dbReference>
<dbReference type="InterPro" id="IPR048395">
    <property type="entry name" value="Glyco_hydro_31_C"/>
</dbReference>
<dbReference type="SUPFAM" id="SSF51011">
    <property type="entry name" value="Glycosyl hydrolase domain"/>
    <property type="match status" value="1"/>
</dbReference>
<keyword evidence="2 5" id="KW-0326">Glycosidase</keyword>
<evidence type="ECO:0000256" key="1">
    <source>
        <dbReference type="ARBA" id="ARBA00007806"/>
    </source>
</evidence>
<proteinExistence type="inferred from homology"/>
<dbReference type="RefSeq" id="WP_041902665.1">
    <property type="nucleotide sequence ID" value="NZ_JXLT01000094.1"/>
</dbReference>
<feature type="domain" description="Glycoside hydrolase family 31 TIM barrel" evidence="3">
    <location>
        <begin position="185"/>
        <end position="489"/>
    </location>
</feature>
<comment type="similarity">
    <text evidence="1 2">Belongs to the glycosyl hydrolase 31 family.</text>
</comment>
<dbReference type="AlphaFoldDB" id="A0ABD4A7B1"/>
<dbReference type="Proteomes" id="UP000032076">
    <property type="component" value="Unassembled WGS sequence"/>
</dbReference>